<dbReference type="EMBL" id="HG739111">
    <property type="protein sequence ID" value="CDP07777.1"/>
    <property type="molecule type" value="Genomic_DNA"/>
</dbReference>
<proteinExistence type="predicted"/>
<reference evidence="3" key="1">
    <citation type="journal article" date="2014" name="Science">
        <title>The coffee genome provides insight into the convergent evolution of caffeine biosynthesis.</title>
        <authorList>
            <person name="Denoeud F."/>
            <person name="Carretero-Paulet L."/>
            <person name="Dereeper A."/>
            <person name="Droc G."/>
            <person name="Guyot R."/>
            <person name="Pietrella M."/>
            <person name="Zheng C."/>
            <person name="Alberti A."/>
            <person name="Anthony F."/>
            <person name="Aprea G."/>
            <person name="Aury J.M."/>
            <person name="Bento P."/>
            <person name="Bernard M."/>
            <person name="Bocs S."/>
            <person name="Campa C."/>
            <person name="Cenci A."/>
            <person name="Combes M.C."/>
            <person name="Crouzillat D."/>
            <person name="Da Silva C."/>
            <person name="Daddiego L."/>
            <person name="De Bellis F."/>
            <person name="Dussert S."/>
            <person name="Garsmeur O."/>
            <person name="Gayraud T."/>
            <person name="Guignon V."/>
            <person name="Jahn K."/>
            <person name="Jamilloux V."/>
            <person name="Joet T."/>
            <person name="Labadie K."/>
            <person name="Lan T."/>
            <person name="Leclercq J."/>
            <person name="Lepelley M."/>
            <person name="Leroy T."/>
            <person name="Li L.T."/>
            <person name="Librado P."/>
            <person name="Lopez L."/>
            <person name="Munoz A."/>
            <person name="Noel B."/>
            <person name="Pallavicini A."/>
            <person name="Perrotta G."/>
            <person name="Poncet V."/>
            <person name="Pot D."/>
            <person name="Priyono X."/>
            <person name="Rigoreau M."/>
            <person name="Rouard M."/>
            <person name="Rozas J."/>
            <person name="Tranchant-Dubreuil C."/>
            <person name="VanBuren R."/>
            <person name="Zhang Q."/>
            <person name="Andrade A.C."/>
            <person name="Argout X."/>
            <person name="Bertrand B."/>
            <person name="de Kochko A."/>
            <person name="Graziosi G."/>
            <person name="Henry R.J."/>
            <person name="Jayarama X."/>
            <person name="Ming R."/>
            <person name="Nagai C."/>
            <person name="Rounsley S."/>
            <person name="Sankoff D."/>
            <person name="Giuliano G."/>
            <person name="Albert V.A."/>
            <person name="Wincker P."/>
            <person name="Lashermes P."/>
        </authorList>
    </citation>
    <scope>NUCLEOTIDE SEQUENCE [LARGE SCALE GENOMIC DNA]</scope>
    <source>
        <strain evidence="3">cv. DH200-94</strain>
    </source>
</reference>
<feature type="region of interest" description="Disordered" evidence="1">
    <location>
        <begin position="98"/>
        <end position="142"/>
    </location>
</feature>
<feature type="region of interest" description="Disordered" evidence="1">
    <location>
        <begin position="26"/>
        <end position="58"/>
    </location>
</feature>
<dbReference type="PANTHER" id="PTHR34190:SF4">
    <property type="entry name" value="EXPRESSED PROTEIN"/>
    <property type="match status" value="1"/>
</dbReference>
<dbReference type="OMA" id="CRPIENV"/>
<gene>
    <name evidence="2" type="ORF">GSCOC_T00025155001</name>
</gene>
<dbReference type="PhylomeDB" id="A0A068UHN2"/>
<dbReference type="OrthoDB" id="783251at2759"/>
<dbReference type="FunCoup" id="A0A068UHN2">
    <property type="interactions" value="55"/>
</dbReference>
<sequence length="142" mass="15991">MATMEEPVLSRLDRLDNILKQLEEIRGSGYHSPKSSTASTRSSGTLTSEDFSPRSLQKHCRPIEDVISEIGIKGTLFERIVHVEDRLLKLCLQLEEEEEAETEEKRKKKEGISSAEKSSPRKGLKQLVKSCVKGKGSHKSRQ</sequence>
<dbReference type="Proteomes" id="UP000295252">
    <property type="component" value="Chromosome IV"/>
</dbReference>
<evidence type="ECO:0000313" key="2">
    <source>
        <dbReference type="EMBL" id="CDP07777.1"/>
    </source>
</evidence>
<organism evidence="2 3">
    <name type="scientific">Coffea canephora</name>
    <name type="common">Robusta coffee</name>
    <dbReference type="NCBI Taxonomy" id="49390"/>
    <lineage>
        <taxon>Eukaryota</taxon>
        <taxon>Viridiplantae</taxon>
        <taxon>Streptophyta</taxon>
        <taxon>Embryophyta</taxon>
        <taxon>Tracheophyta</taxon>
        <taxon>Spermatophyta</taxon>
        <taxon>Magnoliopsida</taxon>
        <taxon>eudicotyledons</taxon>
        <taxon>Gunneridae</taxon>
        <taxon>Pentapetalae</taxon>
        <taxon>asterids</taxon>
        <taxon>lamiids</taxon>
        <taxon>Gentianales</taxon>
        <taxon>Rubiaceae</taxon>
        <taxon>Ixoroideae</taxon>
        <taxon>Gardenieae complex</taxon>
        <taxon>Bertiereae - Coffeeae clade</taxon>
        <taxon>Coffeeae</taxon>
        <taxon>Coffea</taxon>
    </lineage>
</organism>
<dbReference type="AlphaFoldDB" id="A0A068UHN2"/>
<dbReference type="InParanoid" id="A0A068UHN2"/>
<dbReference type="STRING" id="49390.A0A068UHN2"/>
<feature type="compositionally biased region" description="Low complexity" evidence="1">
    <location>
        <begin position="32"/>
        <end position="48"/>
    </location>
</feature>
<keyword evidence="3" id="KW-1185">Reference proteome</keyword>
<evidence type="ECO:0000313" key="3">
    <source>
        <dbReference type="Proteomes" id="UP000295252"/>
    </source>
</evidence>
<dbReference type="PANTHER" id="PTHR34190">
    <property type="entry name" value="EXPRESSED PROTEIN"/>
    <property type="match status" value="1"/>
</dbReference>
<name>A0A068UHN2_COFCA</name>
<evidence type="ECO:0000256" key="1">
    <source>
        <dbReference type="SAM" id="MobiDB-lite"/>
    </source>
</evidence>
<protein>
    <submittedName>
        <fullName evidence="2">Uncharacterized protein</fullName>
    </submittedName>
</protein>
<dbReference type="Gramene" id="CDP07777">
    <property type="protein sequence ID" value="CDP07777"/>
    <property type="gene ID" value="GSCOC_T00025155001"/>
</dbReference>
<accession>A0A068UHN2</accession>